<feature type="domain" description="Tape measure protein N-terminal" evidence="4">
    <location>
        <begin position="158"/>
        <end position="331"/>
    </location>
</feature>
<dbReference type="OrthoDB" id="297at10239"/>
<keyword evidence="6" id="KW-1185">Reference proteome</keyword>
<dbReference type="InterPro" id="IPR013491">
    <property type="entry name" value="Tape_meas_N"/>
</dbReference>
<feature type="compositionally biased region" description="Low complexity" evidence="3">
    <location>
        <begin position="926"/>
        <end position="948"/>
    </location>
</feature>
<name>A0A0K2FNH3_9CAUD</name>
<keyword evidence="1" id="KW-1245">Viral tail assembly</keyword>
<keyword evidence="1" id="KW-1188">Viral release from host cell</keyword>
<dbReference type="RefSeq" id="YP_009208755.1">
    <property type="nucleotide sequence ID" value="NC_028910.1"/>
</dbReference>
<feature type="compositionally biased region" description="Low complexity" evidence="3">
    <location>
        <begin position="1115"/>
        <end position="1130"/>
    </location>
</feature>
<accession>A0A0K2FNH3</accession>
<feature type="region of interest" description="Disordered" evidence="3">
    <location>
        <begin position="926"/>
        <end position="982"/>
    </location>
</feature>
<feature type="compositionally biased region" description="Gly residues" evidence="3">
    <location>
        <begin position="557"/>
        <end position="575"/>
    </location>
</feature>
<dbReference type="PANTHER" id="PTHR38812:SF2">
    <property type="entry name" value="MU-LIKE PROPHAGE FLUMU PROTEIN GP42"/>
    <property type="match status" value="1"/>
</dbReference>
<feature type="region of interest" description="Disordered" evidence="3">
    <location>
        <begin position="536"/>
        <end position="602"/>
    </location>
</feature>
<evidence type="ECO:0000313" key="5">
    <source>
        <dbReference type="EMBL" id="ALA48762.1"/>
    </source>
</evidence>
<dbReference type="GO" id="GO:0098003">
    <property type="term" value="P:viral tail assembly"/>
    <property type="evidence" value="ECO:0007669"/>
    <property type="project" value="UniProtKB-KW"/>
</dbReference>
<evidence type="ECO:0000256" key="1">
    <source>
        <dbReference type="ARBA" id="ARBA00022465"/>
    </source>
</evidence>
<evidence type="ECO:0000256" key="2">
    <source>
        <dbReference type="SAM" id="Coils"/>
    </source>
</evidence>
<sequence length="1161" mass="118707">MPIYVDIISRLDERAAAVAAKNIEREMEAAGARAGSSAGRAIGENVGREAAAAGRNAGEQLSREVDRATRQAGSRIVDGFSSHGVSAGRGFGSSFGSSLASSLPVAGRFSAALSGYEGAASKAGALAGRALGTAFTAAATGIIGAAGVALFKGFDRYKSLDATSHRLAAMGNSAEQVKTIMSDINEVVVGTPIALDEAAKAATQFLAGGVKQGRPLQAALTAIADAAGASGQKFGDLAVIFNQVFNKGKLQAEEMLQLNERGINVQAALQKEFGLTSAEIQKMSKDGTISFGMLVQAIEGQFGGMSKKLADTVDGALSNMNAAVGRVGANFISALFGDPLDTTEGPGALAKSINNVTNKLNDLNAWIVAHKDDIKRVFEDAVDAAQDLWNTIRRVLDVLSDMGIGVGTVAAAFIAWKSVGVLTTVGNLVTALAGANNHLRRMPGLAAGAAGAILALVPVINQVNDAIKDSRFDNPYYSGPDGQLTPAQWERQAADNPEELRRRQAWIRTYLAPKLGPDEILLDLLDDPTAWQRAGGFTAPWGVPGRPDTPDWQSTRTGGGNGPHGRPGGSSGPVGDGPLADLFPGAVGADGGSASGPQLPDAPVLPYDTTLPPGIAGMPPDAAVFSAESSYLDARHKLAEKRARAAQLEQSTEATEQDRLKARNDVIEAERDLQAAEMRMSDARANQYEKLTKQTDKHVKDLGQIGAELDQDFGISKGLAGIAENITKFVANLAAAPLLGQLQAISAYNPTQGGHGLMGVLGAQGVFGPQYQNNQYDRGSYPSAGATGVSMTPIGAYPGDAALLANVPAGRYTQEQRGDLTQGLADCSSAVEDLVNLMDGRPTTGASMSTHNADEWLTARGFVKGMGGPGDFRVGFNASHMQATLPGGTPFNWGSDAAAARRGIGGTGADDPAFTSHYYRPVTSVPGGSSAAAGAPGLYSPQNTNPALNNPPAPVSSGAWATNPAPLPTTGGGGGPMAAGAPQGLFTGGPTNTTNIGANVAPYAGSGSGGIGMDGGGALGMAVQAGGMALDAMAPGAGQAAQTGVKLINRAIEYGGQVAAIGAQGLMETFLPTGGSDLANNNWITRIAGGIAGAAPALPNLAGQASQQRKDIDPQATGQGQTQVNQGGDTNITVNNQRATEDGTGRDIAYHLQNQYVMQGG</sequence>
<dbReference type="EMBL" id="KT281795">
    <property type="protein sequence ID" value="ALA48762.1"/>
    <property type="molecule type" value="Genomic_DNA"/>
</dbReference>
<evidence type="ECO:0000259" key="4">
    <source>
        <dbReference type="Pfam" id="PF20155"/>
    </source>
</evidence>
<organism evidence="5 6">
    <name type="scientific">Mycobacterium phage XFactor</name>
    <dbReference type="NCBI Taxonomy" id="1698715"/>
    <lineage>
        <taxon>Viruses</taxon>
        <taxon>Duplodnaviria</taxon>
        <taxon>Heunggongvirae</taxon>
        <taxon>Uroviricota</taxon>
        <taxon>Caudoviricetes</taxon>
        <taxon>Gracegardnervirinae</taxon>
        <taxon>Cheoctovirus</taxon>
        <taxon>Cheoctovirus xfactor</taxon>
    </lineage>
</organism>
<dbReference type="InterPro" id="IPR053058">
    <property type="entry name" value="Mulikevirus_tape_measure"/>
</dbReference>
<feature type="region of interest" description="Disordered" evidence="3">
    <location>
        <begin position="1103"/>
        <end position="1134"/>
    </location>
</feature>
<dbReference type="KEGG" id="vg:26635146"/>
<gene>
    <name evidence="5" type="ORF">XFACTOR_14</name>
</gene>
<dbReference type="PANTHER" id="PTHR38812">
    <property type="entry name" value="MU-LIKE PROPHAGE FLUMU PROTEIN GP42"/>
    <property type="match status" value="1"/>
</dbReference>
<dbReference type="Proteomes" id="UP000204305">
    <property type="component" value="Segment"/>
</dbReference>
<feature type="coiled-coil region" evidence="2">
    <location>
        <begin position="631"/>
        <end position="686"/>
    </location>
</feature>
<dbReference type="Pfam" id="PF20155">
    <property type="entry name" value="TMP_3"/>
    <property type="match status" value="1"/>
</dbReference>
<proteinExistence type="predicted"/>
<evidence type="ECO:0000313" key="6">
    <source>
        <dbReference type="Proteomes" id="UP000204305"/>
    </source>
</evidence>
<evidence type="ECO:0000256" key="3">
    <source>
        <dbReference type="SAM" id="MobiDB-lite"/>
    </source>
</evidence>
<dbReference type="NCBIfam" id="TIGR02675">
    <property type="entry name" value="tape_meas_nterm"/>
    <property type="match status" value="1"/>
</dbReference>
<reference evidence="5 6" key="1">
    <citation type="submission" date="2015-07" db="EMBL/GenBank/DDBJ databases">
        <authorList>
            <person name="Honono X."/>
            <person name="Tshabalala N."/>
            <person name="Mkhize Z."/>
            <person name="Zwane T."/>
            <person name="Larsen M.H."/>
            <person name="Russell D.A."/>
            <person name="Bowman C.A."/>
            <person name="Pope W.H."/>
            <person name="Mavrich T.N."/>
            <person name="Guerrero C.A."/>
            <person name="Jacobs-Sera D."/>
            <person name="Hendrix R.W."/>
            <person name="Hatfull G.F."/>
        </authorList>
    </citation>
    <scope>NUCLEOTIDE SEQUENCE [LARGE SCALE GENOMIC DNA]</scope>
</reference>
<protein>
    <submittedName>
        <fullName evidence="5">Tape measure protein</fullName>
    </submittedName>
</protein>
<keyword evidence="2" id="KW-0175">Coiled coil</keyword>
<dbReference type="GeneID" id="26635146"/>